<proteinExistence type="predicted"/>
<dbReference type="EMBL" id="GL945435">
    <property type="protein sequence ID" value="EGO23641.1"/>
    <property type="molecule type" value="Genomic_DNA"/>
</dbReference>
<accession>F8NYH0</accession>
<dbReference type="KEGG" id="sla:SERLADRAFT_469799"/>
<organism>
    <name type="scientific">Serpula lacrymans var. lacrymans (strain S7.9)</name>
    <name type="common">Dry rot fungus</name>
    <dbReference type="NCBI Taxonomy" id="578457"/>
    <lineage>
        <taxon>Eukaryota</taxon>
        <taxon>Fungi</taxon>
        <taxon>Dikarya</taxon>
        <taxon>Basidiomycota</taxon>
        <taxon>Agaricomycotina</taxon>
        <taxon>Agaricomycetes</taxon>
        <taxon>Agaricomycetidae</taxon>
        <taxon>Boletales</taxon>
        <taxon>Coniophorineae</taxon>
        <taxon>Serpulaceae</taxon>
        <taxon>Serpula</taxon>
    </lineage>
</organism>
<reference evidence="1" key="1">
    <citation type="submission" date="2011-04" db="EMBL/GenBank/DDBJ databases">
        <title>Evolution of plant cell wall degrading machinery underlies the functional diversity of forest fungi.</title>
        <authorList>
            <consortium name="US DOE Joint Genome Institute (JGI-PGF)"/>
            <person name="Eastwood D.C."/>
            <person name="Floudas D."/>
            <person name="Binder M."/>
            <person name="Majcherczyk A."/>
            <person name="Schneider P."/>
            <person name="Aerts A."/>
            <person name="Asiegbu F.O."/>
            <person name="Baker S.E."/>
            <person name="Barry K."/>
            <person name="Bendiksby M."/>
            <person name="Blumentritt M."/>
            <person name="Coutinho P.M."/>
            <person name="Cullen D."/>
            <person name="Cullen D."/>
            <person name="Gathman A."/>
            <person name="Goodell B."/>
            <person name="Henrissat B."/>
            <person name="Ihrmark K."/>
            <person name="Kauserud H."/>
            <person name="Kohler A."/>
            <person name="LaButti K."/>
            <person name="Lapidus A."/>
            <person name="Lavin J.L."/>
            <person name="Lee Y.-H."/>
            <person name="Lindquist E."/>
            <person name="Lilly W."/>
            <person name="Lucas S."/>
            <person name="Morin E."/>
            <person name="Murat C."/>
            <person name="Oguiza J.A."/>
            <person name="Park J."/>
            <person name="Pisabarro A.G."/>
            <person name="Riley R."/>
            <person name="Rosling A."/>
            <person name="Salamov A."/>
            <person name="Schmidt O."/>
            <person name="Schmutz J."/>
            <person name="Skrede I."/>
            <person name="Stenlid J."/>
            <person name="Wiebenga A."/>
            <person name="Xie X."/>
            <person name="Kues U."/>
            <person name="Hibbett D.S."/>
            <person name="Hoffmeister D."/>
            <person name="Hogberg N."/>
            <person name="Martin F."/>
            <person name="Grigoriev I.V."/>
            <person name="Watkinson S.C."/>
        </authorList>
    </citation>
    <scope>NUCLEOTIDE SEQUENCE</scope>
    <source>
        <strain evidence="1">S7.9</strain>
    </source>
</reference>
<dbReference type="RefSeq" id="XP_007319403.1">
    <property type="nucleotide sequence ID" value="XM_007319341.1"/>
</dbReference>
<dbReference type="AlphaFoldDB" id="F8NYH0"/>
<dbReference type="Proteomes" id="UP000008064">
    <property type="component" value="Unassembled WGS sequence"/>
</dbReference>
<dbReference type="HOGENOM" id="CLU_2795537_0_0_1"/>
<dbReference type="GeneID" id="18819662"/>
<name>F8NYH0_SERL9</name>
<evidence type="ECO:0000313" key="1">
    <source>
        <dbReference type="EMBL" id="EGO23641.1"/>
    </source>
</evidence>
<gene>
    <name evidence="1" type="ORF">SERLADRAFT_469799</name>
</gene>
<sequence length="68" mass="7894">MMDVDAIDESDGAPYGTVSLSCDRWLSQNSKLPLRPMFRPSALYIQARYSNNSFFDRSYVKLQPRHHL</sequence>
<protein>
    <submittedName>
        <fullName evidence="1">Uncharacterized protein</fullName>
    </submittedName>
</protein>